<sequence length="191" mass="21680">MPMTEETQCSIAKSPPTSSMTSGGKRRECGFNGEIHPRLASDNDALSAGSMYIQGTLLKRELAGDHDDVDLDELVRWRRDAVALLVLSVAETIADPPLPIVEFNEHSKLVYSPSRLRFRKGDFWIKNLWREVWATRIVADIFTHDILCLREAQGNSARRAEEWKLDMPTIGWVKTTIGRSSKKMNPPMQRQ</sequence>
<evidence type="ECO:0000313" key="3">
    <source>
        <dbReference type="Proteomes" id="UP000812287"/>
    </source>
</evidence>
<dbReference type="OrthoDB" id="5418601at2759"/>
<dbReference type="RefSeq" id="XP_043034993.1">
    <property type="nucleotide sequence ID" value="XM_043184489.1"/>
</dbReference>
<accession>A0A9P7VI57</accession>
<dbReference type="EMBL" id="MU250559">
    <property type="protein sequence ID" value="KAG7441493.1"/>
    <property type="molecule type" value="Genomic_DNA"/>
</dbReference>
<name>A0A9P7VI57_9AGAR</name>
<dbReference type="GeneID" id="66106786"/>
<organism evidence="2 3">
    <name type="scientific">Guyanagaster necrorhizus</name>
    <dbReference type="NCBI Taxonomy" id="856835"/>
    <lineage>
        <taxon>Eukaryota</taxon>
        <taxon>Fungi</taxon>
        <taxon>Dikarya</taxon>
        <taxon>Basidiomycota</taxon>
        <taxon>Agaricomycotina</taxon>
        <taxon>Agaricomycetes</taxon>
        <taxon>Agaricomycetidae</taxon>
        <taxon>Agaricales</taxon>
        <taxon>Marasmiineae</taxon>
        <taxon>Physalacriaceae</taxon>
        <taxon>Guyanagaster</taxon>
    </lineage>
</organism>
<comment type="caution">
    <text evidence="2">The sequence shown here is derived from an EMBL/GenBank/DDBJ whole genome shotgun (WGS) entry which is preliminary data.</text>
</comment>
<evidence type="ECO:0000313" key="2">
    <source>
        <dbReference type="EMBL" id="KAG7441493.1"/>
    </source>
</evidence>
<feature type="region of interest" description="Disordered" evidence="1">
    <location>
        <begin position="1"/>
        <end position="33"/>
    </location>
</feature>
<proteinExistence type="predicted"/>
<reference evidence="2" key="1">
    <citation type="submission" date="2020-11" db="EMBL/GenBank/DDBJ databases">
        <title>Adaptations for nitrogen fixation in a non-lichenized fungal sporocarp promotes dispersal by wood-feeding termites.</title>
        <authorList>
            <consortium name="DOE Joint Genome Institute"/>
            <person name="Koch R.A."/>
            <person name="Yoon G."/>
            <person name="Arayal U."/>
            <person name="Lail K."/>
            <person name="Amirebrahimi M."/>
            <person name="Labutti K."/>
            <person name="Lipzen A."/>
            <person name="Riley R."/>
            <person name="Barry K."/>
            <person name="Henrissat B."/>
            <person name="Grigoriev I.V."/>
            <person name="Herr J.R."/>
            <person name="Aime M.C."/>
        </authorList>
    </citation>
    <scope>NUCLEOTIDE SEQUENCE</scope>
    <source>
        <strain evidence="2">MCA 3950</strain>
    </source>
</reference>
<feature type="compositionally biased region" description="Polar residues" evidence="1">
    <location>
        <begin position="1"/>
        <end position="22"/>
    </location>
</feature>
<evidence type="ECO:0000256" key="1">
    <source>
        <dbReference type="SAM" id="MobiDB-lite"/>
    </source>
</evidence>
<gene>
    <name evidence="2" type="ORF">BT62DRAFT_923274</name>
</gene>
<dbReference type="AlphaFoldDB" id="A0A9P7VI57"/>
<protein>
    <submittedName>
        <fullName evidence="2">Uncharacterized protein</fullName>
    </submittedName>
</protein>
<dbReference type="Proteomes" id="UP000812287">
    <property type="component" value="Unassembled WGS sequence"/>
</dbReference>
<keyword evidence="3" id="KW-1185">Reference proteome</keyword>